<dbReference type="PANTHER" id="PTHR33969">
    <property type="entry name" value="SEGREGATION AND CONDENSATION PROTEIN A"/>
    <property type="match status" value="1"/>
</dbReference>
<gene>
    <name evidence="3" type="ORF">IAA53_07130</name>
</gene>
<dbReference type="InterPro" id="IPR003768">
    <property type="entry name" value="ScpA"/>
</dbReference>
<dbReference type="Pfam" id="PF02616">
    <property type="entry name" value="SMC_ScpA"/>
    <property type="match status" value="1"/>
</dbReference>
<dbReference type="PANTHER" id="PTHR33969:SF2">
    <property type="entry name" value="SEGREGATION AND CONDENSATION PROTEIN A"/>
    <property type="match status" value="1"/>
</dbReference>
<dbReference type="AlphaFoldDB" id="A0A9D1DI44"/>
<protein>
    <recommendedName>
        <fullName evidence="2">Segregation and condensation protein A</fullName>
    </recommendedName>
</protein>
<evidence type="ECO:0000256" key="2">
    <source>
        <dbReference type="ARBA" id="ARBA00044777"/>
    </source>
</evidence>
<dbReference type="EMBL" id="DVHE01000056">
    <property type="protein sequence ID" value="HIR51042.1"/>
    <property type="molecule type" value="Genomic_DNA"/>
</dbReference>
<reference evidence="3" key="1">
    <citation type="submission" date="2020-10" db="EMBL/GenBank/DDBJ databases">
        <authorList>
            <person name="Gilroy R."/>
        </authorList>
    </citation>
    <scope>NUCLEOTIDE SEQUENCE</scope>
    <source>
        <strain evidence="3">ChiBcec15-4380</strain>
    </source>
</reference>
<name>A0A9D1DI44_9FIRM</name>
<sequence length="270" mass="30863">MEEPQYHLDHVVRAKAEHMEDFDGPLDVILLLLSKNKIEIQDISISSILEQYLAYLDEMKRLDMEIASEFIAMASHLMLIKTKMLLSAAEQQEAISEMELLIRSLEERQRQDAMNQIRTSVAFLSQRNEIGCGLFTKEPEPLRRDNTYRYRHDPEDLVRTMVILADRSQRALPPPSASFSGIVGREPYPVTKKAAEVLRRLLAHGVSTFRKLFRGNRSRSEIVATFLAILELCRLRSVTLESSAPEEEVSVRFIKLPEGNQEGEDVHGAE</sequence>
<accession>A0A9D1DI44</accession>
<organism evidence="3 4">
    <name type="scientific">Candidatus Avoscillospira avicola</name>
    <dbReference type="NCBI Taxonomy" id="2840706"/>
    <lineage>
        <taxon>Bacteria</taxon>
        <taxon>Bacillati</taxon>
        <taxon>Bacillota</taxon>
        <taxon>Clostridia</taxon>
        <taxon>Eubacteriales</taxon>
        <taxon>Oscillospiraceae</taxon>
        <taxon>Oscillospiraceae incertae sedis</taxon>
        <taxon>Candidatus Avoscillospira</taxon>
    </lineage>
</organism>
<evidence type="ECO:0000313" key="3">
    <source>
        <dbReference type="EMBL" id="HIR51042.1"/>
    </source>
</evidence>
<reference evidence="3" key="2">
    <citation type="journal article" date="2021" name="PeerJ">
        <title>Extensive microbial diversity within the chicken gut microbiome revealed by metagenomics and culture.</title>
        <authorList>
            <person name="Gilroy R."/>
            <person name="Ravi A."/>
            <person name="Getino M."/>
            <person name="Pursley I."/>
            <person name="Horton D.L."/>
            <person name="Alikhan N.F."/>
            <person name="Baker D."/>
            <person name="Gharbi K."/>
            <person name="Hall N."/>
            <person name="Watson M."/>
            <person name="Adriaenssens E.M."/>
            <person name="Foster-Nyarko E."/>
            <person name="Jarju S."/>
            <person name="Secka A."/>
            <person name="Antonio M."/>
            <person name="Oren A."/>
            <person name="Chaudhuri R.R."/>
            <person name="La Ragione R."/>
            <person name="Hildebrand F."/>
            <person name="Pallen M.J."/>
        </authorList>
    </citation>
    <scope>NUCLEOTIDE SEQUENCE</scope>
    <source>
        <strain evidence="3">ChiBcec15-4380</strain>
    </source>
</reference>
<evidence type="ECO:0000256" key="1">
    <source>
        <dbReference type="ARBA" id="ARBA00022829"/>
    </source>
</evidence>
<dbReference type="GO" id="GO:0007059">
    <property type="term" value="P:chromosome segregation"/>
    <property type="evidence" value="ECO:0007669"/>
    <property type="project" value="UniProtKB-KW"/>
</dbReference>
<dbReference type="Gene3D" id="6.10.250.2410">
    <property type="match status" value="1"/>
</dbReference>
<keyword evidence="1" id="KW-0159">Chromosome partition</keyword>
<evidence type="ECO:0000313" key="4">
    <source>
        <dbReference type="Proteomes" id="UP000824239"/>
    </source>
</evidence>
<proteinExistence type="predicted"/>
<comment type="caution">
    <text evidence="3">The sequence shown here is derived from an EMBL/GenBank/DDBJ whole genome shotgun (WGS) entry which is preliminary data.</text>
</comment>
<dbReference type="Proteomes" id="UP000824239">
    <property type="component" value="Unassembled WGS sequence"/>
</dbReference>